<comment type="caution">
    <text evidence="11">The sequence shown here is derived from an EMBL/GenBank/DDBJ whole genome shotgun (WGS) entry which is preliminary data.</text>
</comment>
<keyword evidence="7 9" id="KW-0472">Membrane</keyword>
<dbReference type="PIRSF" id="PIRSF500217">
    <property type="entry name" value="AlgI"/>
    <property type="match status" value="1"/>
</dbReference>
<feature type="transmembrane region" description="Helical" evidence="10">
    <location>
        <begin position="406"/>
        <end position="423"/>
    </location>
</feature>
<keyword evidence="3 9" id="KW-1003">Cell membrane</keyword>
<feature type="transmembrane region" description="Helical" evidence="10">
    <location>
        <begin position="147"/>
        <end position="170"/>
    </location>
</feature>
<comment type="subcellular location">
    <subcellularLocation>
        <location evidence="1">Cell membrane</location>
        <topology evidence="1">Multi-pass membrane protein</topology>
    </subcellularLocation>
</comment>
<dbReference type="EMBL" id="JACJTC010000021">
    <property type="protein sequence ID" value="MBD2614812.1"/>
    <property type="molecule type" value="Genomic_DNA"/>
</dbReference>
<keyword evidence="8 9" id="KW-0012">Acyltransferase</keyword>
<feature type="transmembrane region" description="Helical" evidence="10">
    <location>
        <begin position="264"/>
        <end position="281"/>
    </location>
</feature>
<comment type="similarity">
    <text evidence="2 9">Belongs to the membrane-bound acyltransferase family.</text>
</comment>
<feature type="transmembrane region" description="Helical" evidence="10">
    <location>
        <begin position="115"/>
        <end position="135"/>
    </location>
</feature>
<keyword evidence="5 10" id="KW-0812">Transmembrane</keyword>
<dbReference type="InterPro" id="IPR028362">
    <property type="entry name" value="AlgI"/>
</dbReference>
<evidence type="ECO:0000256" key="2">
    <source>
        <dbReference type="ARBA" id="ARBA00010323"/>
    </source>
</evidence>
<evidence type="ECO:0000256" key="9">
    <source>
        <dbReference type="PIRNR" id="PIRNR016636"/>
    </source>
</evidence>
<evidence type="ECO:0000256" key="10">
    <source>
        <dbReference type="SAM" id="Phobius"/>
    </source>
</evidence>
<dbReference type="RefSeq" id="WP_190951690.1">
    <property type="nucleotide sequence ID" value="NZ_JACJTC010000021.1"/>
</dbReference>
<organism evidence="11 12">
    <name type="scientific">Nostoc punctiforme FACHB-252</name>
    <dbReference type="NCBI Taxonomy" id="1357509"/>
    <lineage>
        <taxon>Bacteria</taxon>
        <taxon>Bacillati</taxon>
        <taxon>Cyanobacteriota</taxon>
        <taxon>Cyanophyceae</taxon>
        <taxon>Nostocales</taxon>
        <taxon>Nostocaceae</taxon>
        <taxon>Nostoc</taxon>
    </lineage>
</organism>
<keyword evidence="4 9" id="KW-0808">Transferase</keyword>
<keyword evidence="12" id="KW-1185">Reference proteome</keyword>
<reference evidence="11 12" key="1">
    <citation type="journal article" date="2020" name="ISME J.">
        <title>Comparative genomics reveals insights into cyanobacterial evolution and habitat adaptation.</title>
        <authorList>
            <person name="Chen M.Y."/>
            <person name="Teng W.K."/>
            <person name="Zhao L."/>
            <person name="Hu C.X."/>
            <person name="Zhou Y.K."/>
            <person name="Han B.P."/>
            <person name="Song L.R."/>
            <person name="Shu W.S."/>
        </authorList>
    </citation>
    <scope>NUCLEOTIDE SEQUENCE [LARGE SCALE GENOMIC DNA]</scope>
    <source>
        <strain evidence="11 12">FACHB-252</strain>
    </source>
</reference>
<feature type="transmembrane region" description="Helical" evidence="10">
    <location>
        <begin position="479"/>
        <end position="500"/>
    </location>
</feature>
<evidence type="ECO:0000256" key="8">
    <source>
        <dbReference type="ARBA" id="ARBA00023315"/>
    </source>
</evidence>
<name>A0ABR8HHG4_NOSPU</name>
<feature type="transmembrane region" description="Helical" evidence="10">
    <location>
        <begin position="190"/>
        <end position="209"/>
    </location>
</feature>
<dbReference type="Proteomes" id="UP000606396">
    <property type="component" value="Unassembled WGS sequence"/>
</dbReference>
<evidence type="ECO:0000256" key="7">
    <source>
        <dbReference type="ARBA" id="ARBA00023136"/>
    </source>
</evidence>
<evidence type="ECO:0000256" key="4">
    <source>
        <dbReference type="ARBA" id="ARBA00022679"/>
    </source>
</evidence>
<dbReference type="PIRSF" id="PIRSF016636">
    <property type="entry name" value="AlgI_DltB"/>
    <property type="match status" value="1"/>
</dbReference>
<evidence type="ECO:0000313" key="12">
    <source>
        <dbReference type="Proteomes" id="UP000606396"/>
    </source>
</evidence>
<gene>
    <name evidence="11" type="ORF">H6G94_26635</name>
</gene>
<evidence type="ECO:0000256" key="6">
    <source>
        <dbReference type="ARBA" id="ARBA00022989"/>
    </source>
</evidence>
<feature type="transmembrane region" description="Helical" evidence="10">
    <location>
        <begin position="356"/>
        <end position="386"/>
    </location>
</feature>
<dbReference type="InterPro" id="IPR051085">
    <property type="entry name" value="MB_O-acyltransferase"/>
</dbReference>
<dbReference type="PANTHER" id="PTHR13285">
    <property type="entry name" value="ACYLTRANSFERASE"/>
    <property type="match status" value="1"/>
</dbReference>
<sequence length="511" mass="59798">MVFTEFRFIFFFLIIFCVYWGLQNNNHRKFWLLICSYIFYGAWDWRFLFLLLLSTVVDYFVGLMLSRPQVNHAPAAPEIPTQEVVENPETKKGWINLFSWNALLTKPLHHNEPQIWLLVSLVVNLGLLGFFKYYNFFTDSAANLLNFLGLSVNIKTLEIILPAGISFYTFQTLSYSIDVYLGKLKPVKNFWDFALFVTFFPQLVAGPIVRASDFLPQLVKAKNFNDVNFRGCLTLFLVGYFKKACISDNISPLVDQYFTNPENYTFLSCWVAVISFVIQIYCDFSGYSDMAIASAGLLGYKLPLNFRFPYFANNITELWQRWHITLFTWLRDYIYSPLMKMRPREQRTEIFRSKNLLILMLFSGLWHGAAWHFVAWGGLNGIALIVHKQWSSWIAPHKRLLPLRNMLGIPLTFYWFCASAIFFRSNDISSAMQIEKSFLLLNSPGSENLNIQIGWIFIPLAIMHWAAYKNWLADWFQKIPQWSFVVFYGVLVAIILRFIAITPHPFVYFQF</sequence>
<proteinExistence type="inferred from homology"/>
<evidence type="ECO:0000256" key="3">
    <source>
        <dbReference type="ARBA" id="ARBA00022475"/>
    </source>
</evidence>
<feature type="transmembrane region" description="Helical" evidence="10">
    <location>
        <begin position="6"/>
        <end position="22"/>
    </location>
</feature>
<protein>
    <submittedName>
        <fullName evidence="11">MBOAT family protein</fullName>
    </submittedName>
</protein>
<evidence type="ECO:0000256" key="5">
    <source>
        <dbReference type="ARBA" id="ARBA00022692"/>
    </source>
</evidence>
<keyword evidence="6 10" id="KW-1133">Transmembrane helix</keyword>
<dbReference type="PANTHER" id="PTHR13285:SF23">
    <property type="entry name" value="TEICHOIC ACID D-ALANYLTRANSFERASE"/>
    <property type="match status" value="1"/>
</dbReference>
<dbReference type="InterPro" id="IPR024194">
    <property type="entry name" value="Ac/AlaTfrase_AlgI/DltB"/>
</dbReference>
<dbReference type="Pfam" id="PF03062">
    <property type="entry name" value="MBOAT"/>
    <property type="match status" value="1"/>
</dbReference>
<evidence type="ECO:0000313" key="11">
    <source>
        <dbReference type="EMBL" id="MBD2614812.1"/>
    </source>
</evidence>
<evidence type="ECO:0000256" key="1">
    <source>
        <dbReference type="ARBA" id="ARBA00004651"/>
    </source>
</evidence>
<feature type="transmembrane region" description="Helical" evidence="10">
    <location>
        <begin position="449"/>
        <end position="467"/>
    </location>
</feature>
<dbReference type="InterPro" id="IPR004299">
    <property type="entry name" value="MBOAT_fam"/>
</dbReference>
<accession>A0ABR8HHG4</accession>